<evidence type="ECO:0000313" key="2">
    <source>
        <dbReference type="Proteomes" id="UP000708208"/>
    </source>
</evidence>
<gene>
    <name evidence="1" type="ORF">AFUS01_LOCUS26102</name>
</gene>
<dbReference type="PANTHER" id="PTHR38710:SF1">
    <property type="entry name" value="WITH PUTATIVE URIDYL PYROPHOSPHORYLASE-RELATED"/>
    <property type="match status" value="1"/>
</dbReference>
<reference evidence="1" key="1">
    <citation type="submission" date="2021-06" db="EMBL/GenBank/DDBJ databases">
        <authorList>
            <person name="Hodson N. C."/>
            <person name="Mongue J. A."/>
            <person name="Jaron S. K."/>
        </authorList>
    </citation>
    <scope>NUCLEOTIDE SEQUENCE</scope>
</reference>
<dbReference type="EMBL" id="CAJVCH010343928">
    <property type="protein sequence ID" value="CAG7815419.1"/>
    <property type="molecule type" value="Genomic_DNA"/>
</dbReference>
<keyword evidence="2" id="KW-1185">Reference proteome</keyword>
<name>A0A8J2L4R6_9HEXA</name>
<proteinExistence type="predicted"/>
<dbReference type="GO" id="GO:0047940">
    <property type="term" value="F:glucuronokinase activity"/>
    <property type="evidence" value="ECO:0007669"/>
    <property type="project" value="TreeGrafter"/>
</dbReference>
<protein>
    <submittedName>
        <fullName evidence="1">Uncharacterized protein</fullName>
    </submittedName>
</protein>
<dbReference type="AlphaFoldDB" id="A0A8J2L4R6"/>
<evidence type="ECO:0000313" key="1">
    <source>
        <dbReference type="EMBL" id="CAG7815419.1"/>
    </source>
</evidence>
<dbReference type="InterPro" id="IPR053034">
    <property type="entry name" value="Glucuronokinase-like"/>
</dbReference>
<dbReference type="PANTHER" id="PTHR38710">
    <property type="entry name" value="WITH PUTATIVE URIDYL PYROPHOSPHORYLASE-RELATED"/>
    <property type="match status" value="1"/>
</dbReference>
<accession>A0A8J2L4R6</accession>
<comment type="caution">
    <text evidence="1">The sequence shown here is derived from an EMBL/GenBank/DDBJ whole genome shotgun (WGS) entry which is preliminary data.</text>
</comment>
<organism evidence="1 2">
    <name type="scientific">Allacma fusca</name>
    <dbReference type="NCBI Taxonomy" id="39272"/>
    <lineage>
        <taxon>Eukaryota</taxon>
        <taxon>Metazoa</taxon>
        <taxon>Ecdysozoa</taxon>
        <taxon>Arthropoda</taxon>
        <taxon>Hexapoda</taxon>
        <taxon>Collembola</taxon>
        <taxon>Symphypleona</taxon>
        <taxon>Sminthuridae</taxon>
        <taxon>Allacma</taxon>
    </lineage>
</organism>
<dbReference type="Proteomes" id="UP000708208">
    <property type="component" value="Unassembled WGS sequence"/>
</dbReference>
<sequence>MNIPSGFHMIGKVGLMDYGKCLLSFEKAHGRRNFTLKYDTNIPRQADLAGSSAIVTTQPSKASLKAEYEFSRELRRDG</sequence>
<dbReference type="OrthoDB" id="1924968at2759"/>